<keyword evidence="1" id="KW-0472">Membrane</keyword>
<dbReference type="STRING" id="51670.SAMN04488557_1017"/>
<gene>
    <name evidence="2" type="ORF">SAMN04488557_1017</name>
</gene>
<dbReference type="OrthoDB" id="7173870at2"/>
<protein>
    <submittedName>
        <fullName evidence="2">Cytochrome c oxidase cbb3-type subunit 4</fullName>
    </submittedName>
</protein>
<dbReference type="AlphaFoldDB" id="A0A1I7N1D6"/>
<keyword evidence="1" id="KW-1133">Transmembrane helix</keyword>
<organism evidence="2 3">
    <name type="scientific">Hyphomicrobium facile</name>
    <dbReference type="NCBI Taxonomy" id="51670"/>
    <lineage>
        <taxon>Bacteria</taxon>
        <taxon>Pseudomonadati</taxon>
        <taxon>Pseudomonadota</taxon>
        <taxon>Alphaproteobacteria</taxon>
        <taxon>Hyphomicrobiales</taxon>
        <taxon>Hyphomicrobiaceae</taxon>
        <taxon>Hyphomicrobium</taxon>
    </lineage>
</organism>
<keyword evidence="1" id="KW-0812">Transmembrane</keyword>
<proteinExistence type="predicted"/>
<feature type="transmembrane region" description="Helical" evidence="1">
    <location>
        <begin position="6"/>
        <end position="29"/>
    </location>
</feature>
<dbReference type="Proteomes" id="UP000199423">
    <property type="component" value="Unassembled WGS sequence"/>
</dbReference>
<evidence type="ECO:0000256" key="1">
    <source>
        <dbReference type="SAM" id="Phobius"/>
    </source>
</evidence>
<accession>A0A1I7N1D6</accession>
<sequence>MAYEDIQMVTQIVSLAIFAGIMIAAYIYAFRRSNKAKFAAASEIPFRADTLPADEDKR</sequence>
<keyword evidence="3" id="KW-1185">Reference proteome</keyword>
<evidence type="ECO:0000313" key="2">
    <source>
        <dbReference type="EMBL" id="SFV28482.1"/>
    </source>
</evidence>
<dbReference type="Pfam" id="PF05545">
    <property type="entry name" value="FixQ"/>
    <property type="match status" value="1"/>
</dbReference>
<reference evidence="3" key="1">
    <citation type="submission" date="2016-10" db="EMBL/GenBank/DDBJ databases">
        <authorList>
            <person name="Varghese N."/>
            <person name="Submissions S."/>
        </authorList>
    </citation>
    <scope>NUCLEOTIDE SEQUENCE [LARGE SCALE GENOMIC DNA]</scope>
    <source>
        <strain evidence="3">DSM 1565</strain>
    </source>
</reference>
<evidence type="ECO:0000313" key="3">
    <source>
        <dbReference type="Proteomes" id="UP000199423"/>
    </source>
</evidence>
<dbReference type="EMBL" id="FPCH01000001">
    <property type="protein sequence ID" value="SFV28482.1"/>
    <property type="molecule type" value="Genomic_DNA"/>
</dbReference>
<name>A0A1I7N1D6_9HYPH</name>
<dbReference type="InterPro" id="IPR008621">
    <property type="entry name" value="Cbb3-typ_cyt_oxidase_comp"/>
</dbReference>